<keyword evidence="1" id="KW-0131">Cell cycle</keyword>
<dbReference type="OrthoDB" id="1466667at2"/>
<accession>A0A419VVD2</accession>
<dbReference type="Proteomes" id="UP000283387">
    <property type="component" value="Unassembled WGS sequence"/>
</dbReference>
<keyword evidence="2" id="KW-1185">Reference proteome</keyword>
<evidence type="ECO:0000313" key="1">
    <source>
        <dbReference type="EMBL" id="RKD86081.1"/>
    </source>
</evidence>
<protein>
    <submittedName>
        <fullName evidence="1">Cell division protein FtsQ</fullName>
    </submittedName>
</protein>
<comment type="caution">
    <text evidence="1">The sequence shown here is derived from an EMBL/GenBank/DDBJ whole genome shotgun (WGS) entry which is preliminary data.</text>
</comment>
<name>A0A419VVD2_9BACT</name>
<evidence type="ECO:0000313" key="2">
    <source>
        <dbReference type="Proteomes" id="UP000283387"/>
    </source>
</evidence>
<keyword evidence="1" id="KW-0132">Cell division</keyword>
<reference evidence="1 2" key="1">
    <citation type="submission" date="2018-09" db="EMBL/GenBank/DDBJ databases">
        <title>Genomic Encyclopedia of Archaeal and Bacterial Type Strains, Phase II (KMG-II): from individual species to whole genera.</title>
        <authorList>
            <person name="Goeker M."/>
        </authorList>
    </citation>
    <scope>NUCLEOTIDE SEQUENCE [LARGE SCALE GENOMIC DNA]</scope>
    <source>
        <strain evidence="1 2">DSM 27148</strain>
    </source>
</reference>
<gene>
    <name evidence="1" type="ORF">BC643_4397</name>
</gene>
<dbReference type="AlphaFoldDB" id="A0A419VVD2"/>
<sequence>MFKRILNIGLIVLAGIFLVFTMAFSSGSLSKVKCDEITVVIPDDSPRFIDEAEVTRLVKAADPKLFERKLDQVNAHTLELKLEKTPAIKNAEVFRHIEGDRMDFKGHLVVEVTQREPLFRVKDGQTDYYMDEAGVVIPANPKFTSHVMLVTGQVDEKFARKELIPLIEFINGDDFWKAQIKQVAVNGSGELLMVPLVGDQIIEFGEATNYREKFRNLKALYAQAFNEFGWDKYKKISLKYKDQVVCTKR</sequence>
<organism evidence="1 2">
    <name type="scientific">Mangrovibacterium diazotrophicum</name>
    <dbReference type="NCBI Taxonomy" id="1261403"/>
    <lineage>
        <taxon>Bacteria</taxon>
        <taxon>Pseudomonadati</taxon>
        <taxon>Bacteroidota</taxon>
        <taxon>Bacteroidia</taxon>
        <taxon>Marinilabiliales</taxon>
        <taxon>Prolixibacteraceae</taxon>
        <taxon>Mangrovibacterium</taxon>
    </lineage>
</organism>
<dbReference type="RefSeq" id="WP_120275405.1">
    <property type="nucleotide sequence ID" value="NZ_RAPN01000005.1"/>
</dbReference>
<dbReference type="GO" id="GO:0051301">
    <property type="term" value="P:cell division"/>
    <property type="evidence" value="ECO:0007669"/>
    <property type="project" value="UniProtKB-KW"/>
</dbReference>
<proteinExistence type="predicted"/>
<dbReference type="EMBL" id="RAPN01000005">
    <property type="protein sequence ID" value="RKD86081.1"/>
    <property type="molecule type" value="Genomic_DNA"/>
</dbReference>